<name>A3QCD0_SHELP</name>
<gene>
    <name evidence="1" type="ordered locus">Shew_1258</name>
</gene>
<dbReference type="InterPro" id="IPR009061">
    <property type="entry name" value="DNA-bd_dom_put_sf"/>
</dbReference>
<dbReference type="OrthoDB" id="8455288at2"/>
<proteinExistence type="predicted"/>
<dbReference type="InterPro" id="IPR010260">
    <property type="entry name" value="AlpA"/>
</dbReference>
<sequence length="61" mass="6936">MKLIKLKEVLEMTSLSKATLYRMIKLGAFPEQLSIGGRAVAWVEDEVLNWIEERIAARDAC</sequence>
<keyword evidence="2" id="KW-1185">Reference proteome</keyword>
<dbReference type="Gene3D" id="1.10.238.160">
    <property type="match status" value="1"/>
</dbReference>
<evidence type="ECO:0000313" key="2">
    <source>
        <dbReference type="Proteomes" id="UP000001558"/>
    </source>
</evidence>
<dbReference type="AlphaFoldDB" id="A3QCD0"/>
<reference evidence="1 2" key="1">
    <citation type="submission" date="2007-03" db="EMBL/GenBank/DDBJ databases">
        <title>Complete sequence of Shewanella loihica PV-4.</title>
        <authorList>
            <consortium name="US DOE Joint Genome Institute"/>
            <person name="Copeland A."/>
            <person name="Lucas S."/>
            <person name="Lapidus A."/>
            <person name="Barry K."/>
            <person name="Detter J.C."/>
            <person name="Glavina del Rio T."/>
            <person name="Hammon N."/>
            <person name="Israni S."/>
            <person name="Dalin E."/>
            <person name="Tice H."/>
            <person name="Pitluck S."/>
            <person name="Chain P."/>
            <person name="Malfatti S."/>
            <person name="Shin M."/>
            <person name="Vergez L."/>
            <person name="Schmutz J."/>
            <person name="Larimer F."/>
            <person name="Land M."/>
            <person name="Hauser L."/>
            <person name="Kyrpides N."/>
            <person name="Mikhailova N."/>
            <person name="Romine M.F."/>
            <person name="Serres G."/>
            <person name="Fredrickson J."/>
            <person name="Tiedje J."/>
            <person name="Richardson P."/>
        </authorList>
    </citation>
    <scope>NUCLEOTIDE SEQUENCE [LARGE SCALE GENOMIC DNA]</scope>
    <source>
        <strain evidence="2">ATCC BAA-1088 / PV-4</strain>
    </source>
</reference>
<dbReference type="PANTHER" id="PTHR36154:SF1">
    <property type="entry name" value="DNA-BINDING TRANSCRIPTIONAL ACTIVATOR ALPA"/>
    <property type="match status" value="1"/>
</dbReference>
<accession>A3QCD0</accession>
<dbReference type="KEGG" id="slo:Shew_1258"/>
<evidence type="ECO:0000313" key="1">
    <source>
        <dbReference type="EMBL" id="ABO23128.1"/>
    </source>
</evidence>
<protein>
    <submittedName>
        <fullName evidence="1">Phage transcriptional regulator, AlpA</fullName>
    </submittedName>
</protein>
<dbReference type="EMBL" id="CP000606">
    <property type="protein sequence ID" value="ABO23128.1"/>
    <property type="molecule type" value="Genomic_DNA"/>
</dbReference>
<dbReference type="PANTHER" id="PTHR36154">
    <property type="entry name" value="DNA-BINDING TRANSCRIPTIONAL ACTIVATOR ALPA"/>
    <property type="match status" value="1"/>
</dbReference>
<organism evidence="1 2">
    <name type="scientific">Shewanella loihica (strain ATCC BAA-1088 / PV-4)</name>
    <dbReference type="NCBI Taxonomy" id="323850"/>
    <lineage>
        <taxon>Bacteria</taxon>
        <taxon>Pseudomonadati</taxon>
        <taxon>Pseudomonadota</taxon>
        <taxon>Gammaproteobacteria</taxon>
        <taxon>Alteromonadales</taxon>
        <taxon>Shewanellaceae</taxon>
        <taxon>Shewanella</taxon>
    </lineage>
</organism>
<dbReference type="HOGENOM" id="CLU_140176_15_1_6"/>
<dbReference type="SUPFAM" id="SSF46955">
    <property type="entry name" value="Putative DNA-binding domain"/>
    <property type="match status" value="1"/>
</dbReference>
<dbReference type="InterPro" id="IPR052931">
    <property type="entry name" value="Prophage_regulatory_activator"/>
</dbReference>
<dbReference type="Pfam" id="PF05930">
    <property type="entry name" value="Phage_AlpA"/>
    <property type="match status" value="1"/>
</dbReference>
<dbReference type="STRING" id="323850.Shew_1258"/>
<dbReference type="Proteomes" id="UP000001558">
    <property type="component" value="Chromosome"/>
</dbReference>
<dbReference type="eggNOG" id="COG3311">
    <property type="taxonomic scope" value="Bacteria"/>
</dbReference>
<dbReference type="RefSeq" id="WP_011865060.1">
    <property type="nucleotide sequence ID" value="NC_009092.1"/>
</dbReference>